<proteinExistence type="inferred from homology"/>
<dbReference type="AlphaFoldDB" id="A0A7D5YL02"/>
<dbReference type="EMBL" id="CP058905">
    <property type="protein sequence ID" value="QLK00535.1"/>
    <property type="molecule type" value="Genomic_DNA"/>
</dbReference>
<protein>
    <submittedName>
        <fullName evidence="2">Toxic anion resistance protein</fullName>
    </submittedName>
</protein>
<dbReference type="PANTHER" id="PTHR38432:SF1">
    <property type="entry name" value="TELA-LIKE PROTEIN SAOUHSC_01408"/>
    <property type="match status" value="1"/>
</dbReference>
<reference evidence="2" key="1">
    <citation type="submission" date="2020-08" db="EMBL/GenBank/DDBJ databases">
        <title>A bifunctional nitrone conjugated secondary metabolite targeting the ribosome.</title>
        <authorList>
            <person name="Limbrick E.M."/>
            <person name="Graf M."/>
            <person name="Derewacz D.K."/>
            <person name="Nguyen F."/>
            <person name="Spraggins J.M."/>
            <person name="Wieland M."/>
            <person name="Ynigez-Gutierrez A.E."/>
            <person name="Reisman B.J."/>
            <person name="Zinshteyn B."/>
            <person name="McCulloch K."/>
            <person name="Iverson T.M."/>
            <person name="Green R."/>
            <person name="Wilson D.N."/>
            <person name="Bachmann B.O."/>
        </authorList>
    </citation>
    <scope>NUCLEOTIDE SEQUENCE</scope>
    <source>
        <strain evidence="2">Africana</strain>
    </source>
</reference>
<name>A0A7D5YL02_9ACTN</name>
<sequence length="439" mass="47893">MSEGLQIDFGTIVGGQAEPPAGAADAAITTALATGAQPATFACRDLLTPGQLDQARQAARQLYPTMLVNTEALASFGNQALDQVNAQVSRIFREVGRVDIPELTSIMHEINDRMRGFRRKYDPSDPKVRETFTKFSDAIRGLFRKGRDLLEMLFEEARTVEQQLDRVAGQLSDKQLQLRRNVVLCDELYRANEAAISQLVGAIAVMELVRDEALAEAKSIVVTPDAPDERDRQERLSAVTEFIQALEVRINEFQQRLFVAWSTSPQVRNIRSLNYGLGQRLALLINLTIPTMKLTIAQWALLLQANQAADMQQAVADGANDVLSAYASASKTAVPQIARVVQTPTVRPETILEVAESIDAQARGIEDAVRHGQQARAEVVGAIVTANRSMSESSARLSRTVVELVTRAKVPLALPAGPQLPAAVLEQAPAVVPSRDVSR</sequence>
<dbReference type="Pfam" id="PF05816">
    <property type="entry name" value="TelA"/>
    <property type="match status" value="1"/>
</dbReference>
<organism evidence="2">
    <name type="scientific">Micromonospora carbonacea</name>
    <dbReference type="NCBI Taxonomy" id="47853"/>
    <lineage>
        <taxon>Bacteria</taxon>
        <taxon>Bacillati</taxon>
        <taxon>Actinomycetota</taxon>
        <taxon>Actinomycetes</taxon>
        <taxon>Micromonosporales</taxon>
        <taxon>Micromonosporaceae</taxon>
        <taxon>Micromonospora</taxon>
    </lineage>
</organism>
<evidence type="ECO:0000313" key="2">
    <source>
        <dbReference type="EMBL" id="QLK00535.1"/>
    </source>
</evidence>
<comment type="similarity">
    <text evidence="1">Belongs to the TelA family.</text>
</comment>
<evidence type="ECO:0000256" key="1">
    <source>
        <dbReference type="ARBA" id="ARBA00005541"/>
    </source>
</evidence>
<dbReference type="InterPro" id="IPR008863">
    <property type="entry name" value="Toxic_anion-R_TelA"/>
</dbReference>
<dbReference type="PANTHER" id="PTHR38432">
    <property type="entry name" value="TELA-LIKE PROTEIN SAOUHSC_01408"/>
    <property type="match status" value="1"/>
</dbReference>
<gene>
    <name evidence="2" type="ORF">HZU44_11170</name>
</gene>
<accession>A0A7D5YL02</accession>